<dbReference type="Pfam" id="PF20236">
    <property type="entry name" value="DUF6593"/>
    <property type="match status" value="1"/>
</dbReference>
<evidence type="ECO:0000313" key="2">
    <source>
        <dbReference type="EMBL" id="CAE6496875.1"/>
    </source>
</evidence>
<feature type="domain" description="DUF6593" evidence="1">
    <location>
        <begin position="10"/>
        <end position="159"/>
    </location>
</feature>
<evidence type="ECO:0000313" key="3">
    <source>
        <dbReference type="Proteomes" id="UP000663840"/>
    </source>
</evidence>
<protein>
    <recommendedName>
        <fullName evidence="1">DUF6593 domain-containing protein</fullName>
    </recommendedName>
</protein>
<comment type="caution">
    <text evidence="2">The sequence shown here is derived from an EMBL/GenBank/DDBJ whole genome shotgun (WGS) entry which is preliminary data.</text>
</comment>
<proteinExistence type="predicted"/>
<dbReference type="EMBL" id="CAJMWR010004347">
    <property type="protein sequence ID" value="CAE6496875.1"/>
    <property type="molecule type" value="Genomic_DNA"/>
</dbReference>
<accession>A0A8H3CTS8</accession>
<dbReference type="InterPro" id="IPR046528">
    <property type="entry name" value="DUF6593"/>
</dbReference>
<reference evidence="2" key="1">
    <citation type="submission" date="2021-01" db="EMBL/GenBank/DDBJ databases">
        <authorList>
            <person name="Kaushik A."/>
        </authorList>
    </citation>
    <scope>NUCLEOTIDE SEQUENCE</scope>
    <source>
        <strain evidence="2">AG1-1A</strain>
    </source>
</reference>
<sequence length="165" mass="18623">MNTFRLSRSSSTNTTLLDPDGVISYTISTPLRLGPSQTTIRRGDSVVVIASIKWGWLNSKSTITMHGQTTLVGEWFPRSNMLSTSRIYTNASGEKIKWRGTQVLSCMGEDTGLHLVTYDRVPYHPFRRWQSSLNISSNGMAMLDELVVTWVIAEKKARDRRRAGR</sequence>
<gene>
    <name evidence="2" type="ORF">RDB_LOCUS154896</name>
</gene>
<name>A0A8H3CTS8_9AGAM</name>
<dbReference type="Proteomes" id="UP000663840">
    <property type="component" value="Unassembled WGS sequence"/>
</dbReference>
<evidence type="ECO:0000259" key="1">
    <source>
        <dbReference type="Pfam" id="PF20236"/>
    </source>
</evidence>
<dbReference type="AlphaFoldDB" id="A0A8H3CTS8"/>
<organism evidence="2 3">
    <name type="scientific">Rhizoctonia solani</name>
    <dbReference type="NCBI Taxonomy" id="456999"/>
    <lineage>
        <taxon>Eukaryota</taxon>
        <taxon>Fungi</taxon>
        <taxon>Dikarya</taxon>
        <taxon>Basidiomycota</taxon>
        <taxon>Agaricomycotina</taxon>
        <taxon>Agaricomycetes</taxon>
        <taxon>Cantharellales</taxon>
        <taxon>Ceratobasidiaceae</taxon>
        <taxon>Rhizoctonia</taxon>
    </lineage>
</organism>